<evidence type="ECO:0000313" key="3">
    <source>
        <dbReference type="Proteomes" id="UP001177670"/>
    </source>
</evidence>
<dbReference type="Proteomes" id="UP001177670">
    <property type="component" value="Unassembled WGS sequence"/>
</dbReference>
<proteinExistence type="predicted"/>
<feature type="region of interest" description="Disordered" evidence="1">
    <location>
        <begin position="26"/>
        <end position="79"/>
    </location>
</feature>
<dbReference type="EMBL" id="JAHYIQ010000002">
    <property type="protein sequence ID" value="KAK1134947.1"/>
    <property type="molecule type" value="Genomic_DNA"/>
</dbReference>
<protein>
    <submittedName>
        <fullName evidence="2">Uncharacterized protein</fullName>
    </submittedName>
</protein>
<dbReference type="AlphaFoldDB" id="A0AA40GBX4"/>
<keyword evidence="3" id="KW-1185">Reference proteome</keyword>
<evidence type="ECO:0000256" key="1">
    <source>
        <dbReference type="SAM" id="MobiDB-lite"/>
    </source>
</evidence>
<gene>
    <name evidence="2" type="ORF">K0M31_007713</name>
</gene>
<evidence type="ECO:0000313" key="2">
    <source>
        <dbReference type="EMBL" id="KAK1134947.1"/>
    </source>
</evidence>
<organism evidence="2 3">
    <name type="scientific">Melipona bicolor</name>
    <dbReference type="NCBI Taxonomy" id="60889"/>
    <lineage>
        <taxon>Eukaryota</taxon>
        <taxon>Metazoa</taxon>
        <taxon>Ecdysozoa</taxon>
        <taxon>Arthropoda</taxon>
        <taxon>Hexapoda</taxon>
        <taxon>Insecta</taxon>
        <taxon>Pterygota</taxon>
        <taxon>Neoptera</taxon>
        <taxon>Endopterygota</taxon>
        <taxon>Hymenoptera</taxon>
        <taxon>Apocrita</taxon>
        <taxon>Aculeata</taxon>
        <taxon>Apoidea</taxon>
        <taxon>Anthophila</taxon>
        <taxon>Apidae</taxon>
        <taxon>Melipona</taxon>
    </lineage>
</organism>
<name>A0AA40GBX4_9HYME</name>
<reference evidence="2" key="1">
    <citation type="submission" date="2021-10" db="EMBL/GenBank/DDBJ databases">
        <title>Melipona bicolor Genome sequencing and assembly.</title>
        <authorList>
            <person name="Araujo N.S."/>
            <person name="Arias M.C."/>
        </authorList>
    </citation>
    <scope>NUCLEOTIDE SEQUENCE</scope>
    <source>
        <strain evidence="2">USP_2M_L1-L4_2017</strain>
        <tissue evidence="2">Whole body</tissue>
    </source>
</reference>
<accession>A0AA40GBX4</accession>
<sequence>MPYIANLACAVKCPELYLPHTTAQSTATQTATPLPITTTQNPLTTPPTVATTKTSPPTSAPTMTTAASPSTTMTPTTMA</sequence>
<comment type="caution">
    <text evidence="2">The sequence shown here is derived from an EMBL/GenBank/DDBJ whole genome shotgun (WGS) entry which is preliminary data.</text>
</comment>